<evidence type="ECO:0000313" key="1">
    <source>
        <dbReference type="EMBL" id="SFE34352.1"/>
    </source>
</evidence>
<dbReference type="STRING" id="935223.SAMN04488131_101432"/>
<keyword evidence="2" id="KW-1185">Reference proteome</keyword>
<dbReference type="OrthoDB" id="771468at2"/>
<accession>A0A1I1ZRW4</accession>
<proteinExistence type="predicted"/>
<evidence type="ECO:0000313" key="2">
    <source>
        <dbReference type="Proteomes" id="UP000198596"/>
    </source>
</evidence>
<organism evidence="1 2">
    <name type="scientific">Flavobacterium xueshanense</name>
    <dbReference type="NCBI Taxonomy" id="935223"/>
    <lineage>
        <taxon>Bacteria</taxon>
        <taxon>Pseudomonadati</taxon>
        <taxon>Bacteroidota</taxon>
        <taxon>Flavobacteriia</taxon>
        <taxon>Flavobacteriales</taxon>
        <taxon>Flavobacteriaceae</taxon>
        <taxon>Flavobacterium</taxon>
    </lineage>
</organism>
<protein>
    <submittedName>
        <fullName evidence="1">Uncharacterized protein</fullName>
    </submittedName>
</protein>
<gene>
    <name evidence="1" type="ORF">SAMN04488131_101432</name>
</gene>
<dbReference type="Proteomes" id="UP000198596">
    <property type="component" value="Unassembled WGS sequence"/>
</dbReference>
<reference evidence="2" key="1">
    <citation type="submission" date="2016-10" db="EMBL/GenBank/DDBJ databases">
        <authorList>
            <person name="Varghese N."/>
            <person name="Submissions S."/>
        </authorList>
    </citation>
    <scope>NUCLEOTIDE SEQUENCE [LARGE SCALE GENOMIC DNA]</scope>
    <source>
        <strain evidence="2">CGMCC 1.9227</strain>
    </source>
</reference>
<name>A0A1I1ZRW4_9FLAO</name>
<sequence>MQYKFSGMTVNERLYVAGLMNDFEICLKQKDFEGINSVLKKVELNEDSIIEIINSLKLMHN</sequence>
<dbReference type="EMBL" id="FONQ01000001">
    <property type="protein sequence ID" value="SFE34352.1"/>
    <property type="molecule type" value="Genomic_DNA"/>
</dbReference>
<dbReference type="AlphaFoldDB" id="A0A1I1ZRW4"/>